<proteinExistence type="predicted"/>
<comment type="caution">
    <text evidence="2">The sequence shown here is derived from an EMBL/GenBank/DDBJ whole genome shotgun (WGS) entry which is preliminary data.</text>
</comment>
<dbReference type="EMBL" id="JBICBT010000101">
    <property type="protein sequence ID" value="KAL3123384.1"/>
    <property type="molecule type" value="Genomic_DNA"/>
</dbReference>
<dbReference type="AlphaFoldDB" id="A0ABD2MAF0"/>
<dbReference type="PROSITE" id="PS51733">
    <property type="entry name" value="BPL_LPL_CATALYTIC"/>
    <property type="match status" value="1"/>
</dbReference>
<organism evidence="2 3">
    <name type="scientific">Heterodera trifolii</name>
    <dbReference type="NCBI Taxonomy" id="157864"/>
    <lineage>
        <taxon>Eukaryota</taxon>
        <taxon>Metazoa</taxon>
        <taxon>Ecdysozoa</taxon>
        <taxon>Nematoda</taxon>
        <taxon>Chromadorea</taxon>
        <taxon>Rhabditida</taxon>
        <taxon>Tylenchina</taxon>
        <taxon>Tylenchomorpha</taxon>
        <taxon>Tylenchoidea</taxon>
        <taxon>Heteroderidae</taxon>
        <taxon>Heteroderinae</taxon>
        <taxon>Heterodera</taxon>
    </lineage>
</organism>
<keyword evidence="3" id="KW-1185">Reference proteome</keyword>
<evidence type="ECO:0000313" key="2">
    <source>
        <dbReference type="EMBL" id="KAL3123384.1"/>
    </source>
</evidence>
<evidence type="ECO:0000313" key="3">
    <source>
        <dbReference type="Proteomes" id="UP001620626"/>
    </source>
</evidence>
<dbReference type="PANTHER" id="PTHR12835:SF5">
    <property type="entry name" value="BIOTIN--PROTEIN LIGASE"/>
    <property type="match status" value="1"/>
</dbReference>
<reference evidence="2 3" key="1">
    <citation type="submission" date="2024-10" db="EMBL/GenBank/DDBJ databases">
        <authorList>
            <person name="Kim D."/>
        </authorList>
    </citation>
    <scope>NUCLEOTIDE SEQUENCE [LARGE SCALE GENOMIC DNA]</scope>
    <source>
        <strain evidence="2">BH-2024</strain>
    </source>
</reference>
<sequence>MAPNDIYYERSYKKGGLIVQVSHCGPNYCCTVGVGLNVANAKPTICINDMLPMHSNRQLTVEEVLAWTMNEFEYFVNVFEKKGRAEFLKLYYRFWMHSHEEVQILHSENGGRREKVVIRGLDEYGYLEVRSKETGQIMNVMDDGNTFDLFHGLIVPK</sequence>
<protein>
    <recommendedName>
        <fullName evidence="1">BPL/LPL catalytic domain-containing protein</fullName>
    </recommendedName>
</protein>
<dbReference type="PANTHER" id="PTHR12835">
    <property type="entry name" value="BIOTIN PROTEIN LIGASE"/>
    <property type="match status" value="1"/>
</dbReference>
<dbReference type="Proteomes" id="UP001620626">
    <property type="component" value="Unassembled WGS sequence"/>
</dbReference>
<dbReference type="SUPFAM" id="SSF55681">
    <property type="entry name" value="Class II aaRS and biotin synthetases"/>
    <property type="match status" value="1"/>
</dbReference>
<dbReference type="InterPro" id="IPR045864">
    <property type="entry name" value="aa-tRNA-synth_II/BPL/LPL"/>
</dbReference>
<name>A0ABD2MAF0_9BILA</name>
<evidence type="ECO:0000259" key="1">
    <source>
        <dbReference type="PROSITE" id="PS51733"/>
    </source>
</evidence>
<gene>
    <name evidence="2" type="ORF">niasHT_004556</name>
</gene>
<dbReference type="Gene3D" id="3.30.930.10">
    <property type="entry name" value="Bira Bifunctional Protein, Domain 2"/>
    <property type="match status" value="1"/>
</dbReference>
<feature type="domain" description="BPL/LPL catalytic" evidence="1">
    <location>
        <begin position="1"/>
        <end position="80"/>
    </location>
</feature>
<accession>A0ABD2MAF0</accession>
<dbReference type="InterPro" id="IPR004143">
    <property type="entry name" value="BPL_LPL_catalytic"/>
</dbReference>